<accession>A0A7I8K1M2</accession>
<organism evidence="1 2">
    <name type="scientific">Spirodela intermedia</name>
    <name type="common">Intermediate duckweed</name>
    <dbReference type="NCBI Taxonomy" id="51605"/>
    <lineage>
        <taxon>Eukaryota</taxon>
        <taxon>Viridiplantae</taxon>
        <taxon>Streptophyta</taxon>
        <taxon>Embryophyta</taxon>
        <taxon>Tracheophyta</taxon>
        <taxon>Spermatophyta</taxon>
        <taxon>Magnoliopsida</taxon>
        <taxon>Liliopsida</taxon>
        <taxon>Araceae</taxon>
        <taxon>Lemnoideae</taxon>
        <taxon>Spirodela</taxon>
    </lineage>
</organism>
<sequence>MKLQTSCSFENVVKEEGIVAWIKNVHFN</sequence>
<evidence type="ECO:0000313" key="2">
    <source>
        <dbReference type="Proteomes" id="UP000663760"/>
    </source>
</evidence>
<dbReference type="EMBL" id="LR746265">
    <property type="protein sequence ID" value="CAA7390850.1"/>
    <property type="molecule type" value="Genomic_DNA"/>
</dbReference>
<dbReference type="Proteomes" id="UP000663760">
    <property type="component" value="Chromosome 2"/>
</dbReference>
<keyword evidence="2" id="KW-1185">Reference proteome</keyword>
<gene>
    <name evidence="1" type="ORF">SI8410_02002269</name>
</gene>
<proteinExistence type="predicted"/>
<dbReference type="AlphaFoldDB" id="A0A7I8K1M2"/>
<protein>
    <submittedName>
        <fullName evidence="1">Uncharacterized protein</fullName>
    </submittedName>
</protein>
<reference evidence="1" key="1">
    <citation type="submission" date="2020-02" db="EMBL/GenBank/DDBJ databases">
        <authorList>
            <person name="Scholz U."/>
            <person name="Mascher M."/>
            <person name="Fiebig A."/>
        </authorList>
    </citation>
    <scope>NUCLEOTIDE SEQUENCE</scope>
</reference>
<name>A0A7I8K1M2_SPIIN</name>
<evidence type="ECO:0000313" key="1">
    <source>
        <dbReference type="EMBL" id="CAA7390850.1"/>
    </source>
</evidence>